<evidence type="ECO:0000313" key="6">
    <source>
        <dbReference type="Proteomes" id="UP001516662"/>
    </source>
</evidence>
<comment type="caution">
    <text evidence="5">The sequence shown here is derived from an EMBL/GenBank/DDBJ whole genome shotgun (WGS) entry which is preliminary data.</text>
</comment>
<dbReference type="InterPro" id="IPR050463">
    <property type="entry name" value="Gfo/Idh/MocA_oxidrdct_glycsds"/>
</dbReference>
<dbReference type="SUPFAM" id="SSF51735">
    <property type="entry name" value="NAD(P)-binding Rossmann-fold domains"/>
    <property type="match status" value="1"/>
</dbReference>
<evidence type="ECO:0000256" key="1">
    <source>
        <dbReference type="ARBA" id="ARBA00010928"/>
    </source>
</evidence>
<sequence>MSKVKVGIVGVGALGEGLVKVFAEHPLVDLVSICDIDSTKVDLTVEQYQVKGFTAHTDLLEKSDVDMVYVSVPPKWHHEVALDVIRARKHILCEKPLANSVEEAKELLYEAKRANIVHAMNFPLNYLTNTRKFEELIRTGFIGRLRKVELNMQFPTWPRPWQQNQWINTRDQGGFVFEVSGHFIQLIQRFFGQISDVKSILELPTDPTLPETGITASMKLANHVPIIFNGISGTAGIDEQKLSLTAYGTEGTISLVDLMKVKAGKIGEPYEVLPTESNHFWNELINEFVAAINGNQSELYDFQVGYDVQVVLENLRKTEILV</sequence>
<dbReference type="SUPFAM" id="SSF55347">
    <property type="entry name" value="Glyceraldehyde-3-phosphate dehydrogenase-like, C-terminal domain"/>
    <property type="match status" value="1"/>
</dbReference>
<comment type="similarity">
    <text evidence="1">Belongs to the Gfo/Idh/MocA family.</text>
</comment>
<evidence type="ECO:0000259" key="3">
    <source>
        <dbReference type="Pfam" id="PF01408"/>
    </source>
</evidence>
<reference evidence="5 6" key="1">
    <citation type="submission" date="2020-10" db="EMBL/GenBank/DDBJ databases">
        <title>Bacillus sp. HD4P25, an endophyte from a halophyte.</title>
        <authorList>
            <person name="Sun J.-Q."/>
        </authorList>
    </citation>
    <scope>NUCLEOTIDE SEQUENCE [LARGE SCALE GENOMIC DNA]</scope>
    <source>
        <strain evidence="5 6">YIM 93174</strain>
    </source>
</reference>
<gene>
    <name evidence="5" type="ORF">IMZ08_01530</name>
</gene>
<evidence type="ECO:0000256" key="2">
    <source>
        <dbReference type="ARBA" id="ARBA00023002"/>
    </source>
</evidence>
<feature type="domain" description="Gfo/Idh/MocA-like oxidoreductase C-terminal" evidence="4">
    <location>
        <begin position="135"/>
        <end position="315"/>
    </location>
</feature>
<dbReference type="PANTHER" id="PTHR43818">
    <property type="entry name" value="BCDNA.GH03377"/>
    <property type="match status" value="1"/>
</dbReference>
<feature type="domain" description="Gfo/Idh/MocA-like oxidoreductase N-terminal" evidence="3">
    <location>
        <begin position="4"/>
        <end position="119"/>
    </location>
</feature>
<organism evidence="5 6">
    <name type="scientific">Litchfieldia luteola</name>
    <dbReference type="NCBI Taxonomy" id="682179"/>
    <lineage>
        <taxon>Bacteria</taxon>
        <taxon>Bacillati</taxon>
        <taxon>Bacillota</taxon>
        <taxon>Bacilli</taxon>
        <taxon>Bacillales</taxon>
        <taxon>Bacillaceae</taxon>
        <taxon>Litchfieldia</taxon>
    </lineage>
</organism>
<dbReference type="Gene3D" id="3.40.50.720">
    <property type="entry name" value="NAD(P)-binding Rossmann-like Domain"/>
    <property type="match status" value="1"/>
</dbReference>
<keyword evidence="2" id="KW-0560">Oxidoreductase</keyword>
<evidence type="ECO:0000259" key="4">
    <source>
        <dbReference type="Pfam" id="PF02894"/>
    </source>
</evidence>
<dbReference type="RefSeq" id="WP_193534232.1">
    <property type="nucleotide sequence ID" value="NZ_JADCLJ010000006.1"/>
</dbReference>
<dbReference type="Pfam" id="PF01408">
    <property type="entry name" value="GFO_IDH_MocA"/>
    <property type="match status" value="1"/>
</dbReference>
<dbReference type="InterPro" id="IPR036291">
    <property type="entry name" value="NAD(P)-bd_dom_sf"/>
</dbReference>
<dbReference type="PANTHER" id="PTHR43818:SF11">
    <property type="entry name" value="BCDNA.GH03377"/>
    <property type="match status" value="1"/>
</dbReference>
<accession>A0ABR9QE86</accession>
<dbReference type="EMBL" id="JADCLJ010000006">
    <property type="protein sequence ID" value="MBE4906736.1"/>
    <property type="molecule type" value="Genomic_DNA"/>
</dbReference>
<dbReference type="Proteomes" id="UP001516662">
    <property type="component" value="Unassembled WGS sequence"/>
</dbReference>
<dbReference type="InterPro" id="IPR004104">
    <property type="entry name" value="Gfo/Idh/MocA-like_OxRdtase_C"/>
</dbReference>
<proteinExistence type="inferred from homology"/>
<dbReference type="InterPro" id="IPR000683">
    <property type="entry name" value="Gfo/Idh/MocA-like_OxRdtase_N"/>
</dbReference>
<protein>
    <submittedName>
        <fullName evidence="5">Gfo/Idh/MocA family oxidoreductase</fullName>
    </submittedName>
</protein>
<evidence type="ECO:0000313" key="5">
    <source>
        <dbReference type="EMBL" id="MBE4906736.1"/>
    </source>
</evidence>
<dbReference type="Gene3D" id="3.30.360.10">
    <property type="entry name" value="Dihydrodipicolinate Reductase, domain 2"/>
    <property type="match status" value="1"/>
</dbReference>
<dbReference type="Pfam" id="PF02894">
    <property type="entry name" value="GFO_IDH_MocA_C"/>
    <property type="match status" value="1"/>
</dbReference>
<name>A0ABR9QE86_9BACI</name>
<keyword evidence="6" id="KW-1185">Reference proteome</keyword>